<comment type="caution">
    <text evidence="1">The sequence shown here is derived from an EMBL/GenBank/DDBJ whole genome shotgun (WGS) entry which is preliminary data.</text>
</comment>
<evidence type="ECO:0000313" key="1">
    <source>
        <dbReference type="EMBL" id="RAW40677.1"/>
    </source>
</evidence>
<dbReference type="VEuPathDB" id="FungiDB:PC110_g3128"/>
<dbReference type="AlphaFoldDB" id="A0A329SUS1"/>
<reference evidence="1 2" key="1">
    <citation type="submission" date="2018-01" db="EMBL/GenBank/DDBJ databases">
        <title>Draft genome of the strawberry crown rot pathogen Phytophthora cactorum.</title>
        <authorList>
            <person name="Armitage A.D."/>
            <person name="Lysoe E."/>
            <person name="Nellist C.F."/>
            <person name="Harrison R.J."/>
            <person name="Brurberg M.B."/>
        </authorList>
    </citation>
    <scope>NUCLEOTIDE SEQUENCE [LARGE SCALE GENOMIC DNA]</scope>
    <source>
        <strain evidence="1 2">10300</strain>
    </source>
</reference>
<keyword evidence="2" id="KW-1185">Reference proteome</keyword>
<evidence type="ECO:0000313" key="2">
    <source>
        <dbReference type="Proteomes" id="UP000251314"/>
    </source>
</evidence>
<gene>
    <name evidence="1" type="ORF">PC110_g3128</name>
</gene>
<protein>
    <submittedName>
        <fullName evidence="1">Uncharacterized protein</fullName>
    </submittedName>
</protein>
<dbReference type="Proteomes" id="UP000251314">
    <property type="component" value="Unassembled WGS sequence"/>
</dbReference>
<name>A0A329SUS1_9STRA</name>
<organism evidence="1 2">
    <name type="scientific">Phytophthora cactorum</name>
    <dbReference type="NCBI Taxonomy" id="29920"/>
    <lineage>
        <taxon>Eukaryota</taxon>
        <taxon>Sar</taxon>
        <taxon>Stramenopiles</taxon>
        <taxon>Oomycota</taxon>
        <taxon>Peronosporomycetes</taxon>
        <taxon>Peronosporales</taxon>
        <taxon>Peronosporaceae</taxon>
        <taxon>Phytophthora</taxon>
    </lineage>
</organism>
<accession>A0A329SUS1</accession>
<proteinExistence type="predicted"/>
<dbReference type="EMBL" id="MJFZ01000043">
    <property type="protein sequence ID" value="RAW40677.1"/>
    <property type="molecule type" value="Genomic_DNA"/>
</dbReference>
<sequence>MASESAYDPAKTSYNWHNFQEAMAKIEDSYRKGTDGNV</sequence>